<organism evidence="1 2">
    <name type="scientific">Entomophthora muscae</name>
    <dbReference type="NCBI Taxonomy" id="34485"/>
    <lineage>
        <taxon>Eukaryota</taxon>
        <taxon>Fungi</taxon>
        <taxon>Fungi incertae sedis</taxon>
        <taxon>Zoopagomycota</taxon>
        <taxon>Entomophthoromycotina</taxon>
        <taxon>Entomophthoromycetes</taxon>
        <taxon>Entomophthorales</taxon>
        <taxon>Entomophthoraceae</taxon>
        <taxon>Entomophthora</taxon>
    </lineage>
</organism>
<evidence type="ECO:0000313" key="2">
    <source>
        <dbReference type="Proteomes" id="UP001165960"/>
    </source>
</evidence>
<dbReference type="EMBL" id="QTSX02000061">
    <property type="protein sequence ID" value="KAJ9089174.1"/>
    <property type="molecule type" value="Genomic_DNA"/>
</dbReference>
<proteinExistence type="predicted"/>
<dbReference type="Proteomes" id="UP001165960">
    <property type="component" value="Unassembled WGS sequence"/>
</dbReference>
<reference evidence="1" key="1">
    <citation type="submission" date="2022-04" db="EMBL/GenBank/DDBJ databases">
        <title>Genome of the entomopathogenic fungus Entomophthora muscae.</title>
        <authorList>
            <person name="Elya C."/>
            <person name="Lovett B.R."/>
            <person name="Lee E."/>
            <person name="Macias A.M."/>
            <person name="Hajek A.E."/>
            <person name="De Bivort B.L."/>
            <person name="Kasson M.T."/>
            <person name="De Fine Licht H.H."/>
            <person name="Stajich J.E."/>
        </authorList>
    </citation>
    <scope>NUCLEOTIDE SEQUENCE</scope>
    <source>
        <strain evidence="1">Berkeley</strain>
    </source>
</reference>
<comment type="caution">
    <text evidence="1">The sequence shown here is derived from an EMBL/GenBank/DDBJ whole genome shotgun (WGS) entry which is preliminary data.</text>
</comment>
<gene>
    <name evidence="1" type="ORF">DSO57_1015502</name>
</gene>
<accession>A0ACC2UQY5</accession>
<keyword evidence="2" id="KW-1185">Reference proteome</keyword>
<protein>
    <submittedName>
        <fullName evidence="1">Uncharacterized protein</fullName>
    </submittedName>
</protein>
<name>A0ACC2UQY5_9FUNG</name>
<evidence type="ECO:0000313" key="1">
    <source>
        <dbReference type="EMBL" id="KAJ9089174.1"/>
    </source>
</evidence>
<sequence length="165" mass="18669">MQEPIFTWINTTIFSRLYHPPGFAPIPLVTPVCALDLEFYHPHHLDLPTGCSRGQIPTTVKEIRATTPFPDALPAHDFSKLGFVYLTVLGLTNQVMPHPRNWHPWATAANHLVRMAHILHMAFQAWPASPEGSIWTQLWGLAELYRCPRSSKKLHPPSDHPSPMS</sequence>